<protein>
    <submittedName>
        <fullName evidence="2">Uncharacterized protein</fullName>
    </submittedName>
</protein>
<evidence type="ECO:0000313" key="2">
    <source>
        <dbReference type="EMBL" id="ETL36523.1"/>
    </source>
</evidence>
<dbReference type="Proteomes" id="UP000053864">
    <property type="component" value="Unassembled WGS sequence"/>
</dbReference>
<dbReference type="VEuPathDB" id="FungiDB:PPTG_12693"/>
<keyword evidence="1" id="KW-0812">Transmembrane</keyword>
<keyword evidence="1" id="KW-0472">Membrane</keyword>
<feature type="transmembrane region" description="Helical" evidence="1">
    <location>
        <begin position="24"/>
        <end position="43"/>
    </location>
</feature>
<dbReference type="PROSITE" id="PS51257">
    <property type="entry name" value="PROKAR_LIPOPROTEIN"/>
    <property type="match status" value="1"/>
</dbReference>
<organism evidence="2">
    <name type="scientific">Phytophthora nicotianae</name>
    <name type="common">Potato buckeye rot agent</name>
    <name type="synonym">Phytophthora parasitica</name>
    <dbReference type="NCBI Taxonomy" id="4792"/>
    <lineage>
        <taxon>Eukaryota</taxon>
        <taxon>Sar</taxon>
        <taxon>Stramenopiles</taxon>
        <taxon>Oomycota</taxon>
        <taxon>Peronosporomycetes</taxon>
        <taxon>Peronosporales</taxon>
        <taxon>Peronosporaceae</taxon>
        <taxon>Phytophthora</taxon>
    </lineage>
</organism>
<dbReference type="AlphaFoldDB" id="W2ISZ8"/>
<sequence>MSGSPRFRVECQPHFQTNTQATKMNVTVMLTVLSCMVIAVANADDSGRQLRQQSLIGGAIGT</sequence>
<keyword evidence="1" id="KW-1133">Transmembrane helix</keyword>
<dbReference type="EMBL" id="KI673752">
    <property type="protein sequence ID" value="ETL36523.1"/>
    <property type="molecule type" value="Genomic_DNA"/>
</dbReference>
<feature type="non-terminal residue" evidence="2">
    <location>
        <position position="62"/>
    </location>
</feature>
<gene>
    <name evidence="2" type="ORF">L916_11501</name>
</gene>
<proteinExistence type="predicted"/>
<name>W2ISZ8_PHYNI</name>
<accession>W2ISZ8</accession>
<evidence type="ECO:0000256" key="1">
    <source>
        <dbReference type="SAM" id="Phobius"/>
    </source>
</evidence>
<reference evidence="2" key="1">
    <citation type="submission" date="2013-11" db="EMBL/GenBank/DDBJ databases">
        <title>The Genome Sequence of Phytophthora parasitica CJ05E6.</title>
        <authorList>
            <consortium name="The Broad Institute Genomics Platform"/>
            <person name="Russ C."/>
            <person name="Tyler B."/>
            <person name="Panabieres F."/>
            <person name="Shan W."/>
            <person name="Tripathy S."/>
            <person name="Grunwald N."/>
            <person name="Machado M."/>
            <person name="Johnson C.S."/>
            <person name="Arredondo F."/>
            <person name="Hong C."/>
            <person name="Coffey M."/>
            <person name="Young S.K."/>
            <person name="Zeng Q."/>
            <person name="Gargeya S."/>
            <person name="Fitzgerald M."/>
            <person name="Abouelleil A."/>
            <person name="Alvarado L."/>
            <person name="Chapman S.B."/>
            <person name="Gainer-Dewar J."/>
            <person name="Goldberg J."/>
            <person name="Griggs A."/>
            <person name="Gujja S."/>
            <person name="Hansen M."/>
            <person name="Howarth C."/>
            <person name="Imamovic A."/>
            <person name="Ireland A."/>
            <person name="Larimer J."/>
            <person name="McCowan C."/>
            <person name="Murphy C."/>
            <person name="Pearson M."/>
            <person name="Poon T.W."/>
            <person name="Priest M."/>
            <person name="Roberts A."/>
            <person name="Saif S."/>
            <person name="Shea T."/>
            <person name="Sykes S."/>
            <person name="Wortman J."/>
            <person name="Nusbaum C."/>
            <person name="Birren B."/>
        </authorList>
    </citation>
    <scope>NUCLEOTIDE SEQUENCE [LARGE SCALE GENOMIC DNA]</scope>
    <source>
        <strain evidence="2">CJ05E6</strain>
    </source>
</reference>